<evidence type="ECO:0000256" key="4">
    <source>
        <dbReference type="ARBA" id="ARBA00022840"/>
    </source>
</evidence>
<organism evidence="6 7">
    <name type="scientific">Cymbomonas tetramitiformis</name>
    <dbReference type="NCBI Taxonomy" id="36881"/>
    <lineage>
        <taxon>Eukaryota</taxon>
        <taxon>Viridiplantae</taxon>
        <taxon>Chlorophyta</taxon>
        <taxon>Pyramimonadophyceae</taxon>
        <taxon>Pyramimonadales</taxon>
        <taxon>Pyramimonadaceae</taxon>
        <taxon>Cymbomonas</taxon>
    </lineage>
</organism>
<dbReference type="SUPFAM" id="SSF56059">
    <property type="entry name" value="Glutathione synthetase ATP-binding domain-like"/>
    <property type="match status" value="1"/>
</dbReference>
<dbReference type="GO" id="GO:0005524">
    <property type="term" value="F:ATP binding"/>
    <property type="evidence" value="ECO:0007669"/>
    <property type="project" value="UniProtKB-KW"/>
</dbReference>
<evidence type="ECO:0000256" key="5">
    <source>
        <dbReference type="ARBA" id="ARBA00030445"/>
    </source>
</evidence>
<keyword evidence="3" id="KW-0547">Nucleotide-binding</keyword>
<dbReference type="PROSITE" id="PS51221">
    <property type="entry name" value="TTL"/>
    <property type="match status" value="1"/>
</dbReference>
<dbReference type="GO" id="GO:0015631">
    <property type="term" value="F:tubulin binding"/>
    <property type="evidence" value="ECO:0007669"/>
    <property type="project" value="TreeGrafter"/>
</dbReference>
<sequence length="147" mass="16172">MHGIEATNKLFASIQSLIINTLRAVTNVMINDKHCYEMYGYDVMIDDNLKPWLIEVNASPSMSADTPTDRELKLGLLDDVMTAVDVEGRFQGKAPRRVGGFDLIVDNGSIVPPQNAFSCPTMLGCLNDRVKALKKMDKKVAGQKQAA</sequence>
<comment type="similarity">
    <text evidence="1">Belongs to the tubulin--tyrosine ligase family.</text>
</comment>
<dbReference type="Gene3D" id="3.30.470.20">
    <property type="entry name" value="ATP-grasp fold, B domain"/>
    <property type="match status" value="1"/>
</dbReference>
<name>A0AAE0L0N2_9CHLO</name>
<dbReference type="Pfam" id="PF03133">
    <property type="entry name" value="TTL"/>
    <property type="match status" value="1"/>
</dbReference>
<dbReference type="PANTHER" id="PTHR12241">
    <property type="entry name" value="TUBULIN POLYGLUTAMYLASE"/>
    <property type="match status" value="1"/>
</dbReference>
<keyword evidence="4" id="KW-0067">ATP-binding</keyword>
<reference evidence="6 7" key="1">
    <citation type="journal article" date="2015" name="Genome Biol. Evol.">
        <title>Comparative Genomics of a Bacterivorous Green Alga Reveals Evolutionary Causalities and Consequences of Phago-Mixotrophic Mode of Nutrition.</title>
        <authorList>
            <person name="Burns J.A."/>
            <person name="Paasch A."/>
            <person name="Narechania A."/>
            <person name="Kim E."/>
        </authorList>
    </citation>
    <scope>NUCLEOTIDE SEQUENCE [LARGE SCALE GENOMIC DNA]</scope>
    <source>
        <strain evidence="6 7">PLY_AMNH</strain>
    </source>
</reference>
<dbReference type="PANTHER" id="PTHR12241:SF39">
    <property type="entry name" value="TUBULIN POLYGLUTAMYLASE TTLL9-RELATED"/>
    <property type="match status" value="1"/>
</dbReference>
<accession>A0AAE0L0N2</accession>
<dbReference type="GO" id="GO:0000226">
    <property type="term" value="P:microtubule cytoskeleton organization"/>
    <property type="evidence" value="ECO:0007669"/>
    <property type="project" value="TreeGrafter"/>
</dbReference>
<evidence type="ECO:0000256" key="1">
    <source>
        <dbReference type="ARBA" id="ARBA00006820"/>
    </source>
</evidence>
<dbReference type="Proteomes" id="UP001190700">
    <property type="component" value="Unassembled WGS sequence"/>
</dbReference>
<dbReference type="EMBL" id="LGRX02012406">
    <property type="protein sequence ID" value="KAK3267439.1"/>
    <property type="molecule type" value="Genomic_DNA"/>
</dbReference>
<proteinExistence type="inferred from homology"/>
<dbReference type="GO" id="GO:0070740">
    <property type="term" value="F:tubulin-glutamic acid ligase activity"/>
    <property type="evidence" value="ECO:0007669"/>
    <property type="project" value="TreeGrafter"/>
</dbReference>
<keyword evidence="7" id="KW-1185">Reference proteome</keyword>
<dbReference type="InterPro" id="IPR004344">
    <property type="entry name" value="TTL/TTLL_fam"/>
</dbReference>
<evidence type="ECO:0000313" key="6">
    <source>
        <dbReference type="EMBL" id="KAK3267439.1"/>
    </source>
</evidence>
<gene>
    <name evidence="6" type="ORF">CYMTET_24004</name>
</gene>
<dbReference type="AlphaFoldDB" id="A0AAE0L0N2"/>
<comment type="caution">
    <text evidence="6">The sequence shown here is derived from an EMBL/GenBank/DDBJ whole genome shotgun (WGS) entry which is preliminary data.</text>
</comment>
<dbReference type="GO" id="GO:0036064">
    <property type="term" value="C:ciliary basal body"/>
    <property type="evidence" value="ECO:0007669"/>
    <property type="project" value="TreeGrafter"/>
</dbReference>
<evidence type="ECO:0000313" key="7">
    <source>
        <dbReference type="Proteomes" id="UP001190700"/>
    </source>
</evidence>
<evidence type="ECO:0000256" key="3">
    <source>
        <dbReference type="ARBA" id="ARBA00022741"/>
    </source>
</evidence>
<evidence type="ECO:0000256" key="2">
    <source>
        <dbReference type="ARBA" id="ARBA00022598"/>
    </source>
</evidence>
<protein>
    <recommendedName>
        <fullName evidence="5">Tubulin--tyrosine ligase-like protein 9</fullName>
    </recommendedName>
</protein>
<keyword evidence="2" id="KW-0436">Ligase</keyword>